<keyword evidence="4 5" id="KW-0472">Membrane</keyword>
<evidence type="ECO:0000256" key="4">
    <source>
        <dbReference type="ARBA" id="ARBA00023136"/>
    </source>
</evidence>
<feature type="transmembrane region" description="Helical" evidence="5">
    <location>
        <begin position="12"/>
        <end position="32"/>
    </location>
</feature>
<dbReference type="Pfam" id="PF01694">
    <property type="entry name" value="Rhomboid"/>
    <property type="match status" value="1"/>
</dbReference>
<feature type="transmembrane region" description="Helical" evidence="5">
    <location>
        <begin position="115"/>
        <end position="132"/>
    </location>
</feature>
<dbReference type="InterPro" id="IPR022764">
    <property type="entry name" value="Peptidase_S54_rhomboid_dom"/>
</dbReference>
<gene>
    <name evidence="7" type="ORF">GCM10022278_05840</name>
</gene>
<comment type="caution">
    <text evidence="7">The sequence shown here is derived from an EMBL/GenBank/DDBJ whole genome shotgun (WGS) entry which is preliminary data.</text>
</comment>
<name>A0ABP7NKY6_9GAMM</name>
<feature type="transmembrane region" description="Helical" evidence="5">
    <location>
        <begin position="192"/>
        <end position="213"/>
    </location>
</feature>
<keyword evidence="3 5" id="KW-1133">Transmembrane helix</keyword>
<dbReference type="InterPro" id="IPR023826">
    <property type="entry name" value="Rhom-like_SP_proteobac"/>
</dbReference>
<feature type="transmembrane region" description="Helical" evidence="5">
    <location>
        <begin position="153"/>
        <end position="172"/>
    </location>
</feature>
<comment type="subcellular location">
    <subcellularLocation>
        <location evidence="1">Membrane</location>
        <topology evidence="1">Multi-pass membrane protein</topology>
    </subcellularLocation>
</comment>
<feature type="transmembrane region" description="Helical" evidence="5">
    <location>
        <begin position="90"/>
        <end position="109"/>
    </location>
</feature>
<protein>
    <recommendedName>
        <fullName evidence="6">Peptidase S54 rhomboid domain-containing protein</fullName>
    </recommendedName>
</protein>
<dbReference type="InterPro" id="IPR035952">
    <property type="entry name" value="Rhomboid-like_sf"/>
</dbReference>
<feature type="domain" description="Peptidase S54 rhomboid" evidence="6">
    <location>
        <begin position="51"/>
        <end position="212"/>
    </location>
</feature>
<dbReference type="Gene3D" id="1.20.1540.10">
    <property type="entry name" value="Rhomboid-like"/>
    <property type="match status" value="1"/>
</dbReference>
<proteinExistence type="predicted"/>
<organism evidence="7 8">
    <name type="scientific">Allohahella marinimesophila</name>
    <dbReference type="NCBI Taxonomy" id="1054972"/>
    <lineage>
        <taxon>Bacteria</taxon>
        <taxon>Pseudomonadati</taxon>
        <taxon>Pseudomonadota</taxon>
        <taxon>Gammaproteobacteria</taxon>
        <taxon>Oceanospirillales</taxon>
        <taxon>Hahellaceae</taxon>
        <taxon>Allohahella</taxon>
    </lineage>
</organism>
<dbReference type="EMBL" id="BAABBO010000001">
    <property type="protein sequence ID" value="GAA3949497.1"/>
    <property type="molecule type" value="Genomic_DNA"/>
</dbReference>
<reference evidence="8" key="1">
    <citation type="journal article" date="2019" name="Int. J. Syst. Evol. Microbiol.">
        <title>The Global Catalogue of Microorganisms (GCM) 10K type strain sequencing project: providing services to taxonomists for standard genome sequencing and annotation.</title>
        <authorList>
            <consortium name="The Broad Institute Genomics Platform"/>
            <consortium name="The Broad Institute Genome Sequencing Center for Infectious Disease"/>
            <person name="Wu L."/>
            <person name="Ma J."/>
        </authorList>
    </citation>
    <scope>NUCLEOTIDE SEQUENCE [LARGE SCALE GENOMIC DNA]</scope>
    <source>
        <strain evidence="8">JCM 17555</strain>
    </source>
</reference>
<evidence type="ECO:0000256" key="1">
    <source>
        <dbReference type="ARBA" id="ARBA00004141"/>
    </source>
</evidence>
<dbReference type="NCBIfam" id="TIGR03902">
    <property type="entry name" value="rhom_GG_sort"/>
    <property type="match status" value="1"/>
</dbReference>
<dbReference type="RefSeq" id="WP_344803099.1">
    <property type="nucleotide sequence ID" value="NZ_BAABBO010000001.1"/>
</dbReference>
<dbReference type="SUPFAM" id="SSF144091">
    <property type="entry name" value="Rhomboid-like"/>
    <property type="match status" value="1"/>
</dbReference>
<feature type="transmembrane region" description="Helical" evidence="5">
    <location>
        <begin position="66"/>
        <end position="83"/>
    </location>
</feature>
<accession>A0ABP7NKY6</accession>
<dbReference type="Proteomes" id="UP001501337">
    <property type="component" value="Unassembled WGS sequence"/>
</dbReference>
<evidence type="ECO:0000256" key="3">
    <source>
        <dbReference type="ARBA" id="ARBA00022989"/>
    </source>
</evidence>
<evidence type="ECO:0000256" key="5">
    <source>
        <dbReference type="SAM" id="Phobius"/>
    </source>
</evidence>
<evidence type="ECO:0000313" key="8">
    <source>
        <dbReference type="Proteomes" id="UP001501337"/>
    </source>
</evidence>
<evidence type="ECO:0000259" key="6">
    <source>
        <dbReference type="Pfam" id="PF01694"/>
    </source>
</evidence>
<sequence length="219" mass="24043">MLENVRPLSAKMVWLIVTIVILGGFQLVEQIMSESSLRSVFRYERELIVGGEYYRLLTAHLVHLNWAHLGVNVLGLSACYLLLDGSARDLAACLVLGMLVISAGLFLFYPQVQWYAGYSGVLYGQILYGLLAGIMQEARRARQVVDPRGMLRLGLLGVAVIYFLFRIVAGIWPSAGSNAVSRVSETLIGAPVLHEAHMLGAIAGLLAWSLLCLRKTPQT</sequence>
<keyword evidence="8" id="KW-1185">Reference proteome</keyword>
<keyword evidence="2 5" id="KW-0812">Transmembrane</keyword>
<evidence type="ECO:0000313" key="7">
    <source>
        <dbReference type="EMBL" id="GAA3949497.1"/>
    </source>
</evidence>
<evidence type="ECO:0000256" key="2">
    <source>
        <dbReference type="ARBA" id="ARBA00022692"/>
    </source>
</evidence>